<dbReference type="EMBL" id="MTYJ01000257">
    <property type="protein sequence ID" value="OWA52219.1"/>
    <property type="molecule type" value="Genomic_DNA"/>
</dbReference>
<comment type="caution">
    <text evidence="1">The sequence shown here is derived from an EMBL/GenBank/DDBJ whole genome shotgun (WGS) entry which is preliminary data.</text>
</comment>
<proteinExistence type="predicted"/>
<reference evidence="2" key="1">
    <citation type="submission" date="2017-01" db="EMBL/GenBank/DDBJ databases">
        <title>Comparative genomics of anhydrobiosis in the tardigrade Hypsibius dujardini.</title>
        <authorList>
            <person name="Yoshida Y."/>
            <person name="Koutsovoulos G."/>
            <person name="Laetsch D."/>
            <person name="Stevens L."/>
            <person name="Kumar S."/>
            <person name="Horikawa D."/>
            <person name="Ishino K."/>
            <person name="Komine S."/>
            <person name="Tomita M."/>
            <person name="Blaxter M."/>
            <person name="Arakawa K."/>
        </authorList>
    </citation>
    <scope>NUCLEOTIDE SEQUENCE [LARGE SCALE GENOMIC DNA]</scope>
    <source>
        <strain evidence="2">Z151</strain>
    </source>
</reference>
<name>A0A9X6RLH3_HYPEX</name>
<organism evidence="1 2">
    <name type="scientific">Hypsibius exemplaris</name>
    <name type="common">Freshwater tardigrade</name>
    <dbReference type="NCBI Taxonomy" id="2072580"/>
    <lineage>
        <taxon>Eukaryota</taxon>
        <taxon>Metazoa</taxon>
        <taxon>Ecdysozoa</taxon>
        <taxon>Tardigrada</taxon>
        <taxon>Eutardigrada</taxon>
        <taxon>Parachela</taxon>
        <taxon>Hypsibioidea</taxon>
        <taxon>Hypsibiidae</taxon>
        <taxon>Hypsibius</taxon>
    </lineage>
</organism>
<sequence>MLQAAYGNEAMDNNQDMAEKEAMEVAWNNGSALESASLMDVASSSETKHSSFADGQRFPSWTACRTVEKWQKET</sequence>
<protein>
    <submittedName>
        <fullName evidence="1">Uncharacterized protein</fullName>
    </submittedName>
</protein>
<keyword evidence="2" id="KW-1185">Reference proteome</keyword>
<gene>
    <name evidence="1" type="ORF">BV898_16677</name>
</gene>
<evidence type="ECO:0000313" key="2">
    <source>
        <dbReference type="Proteomes" id="UP000192578"/>
    </source>
</evidence>
<accession>A0A9X6RLH3</accession>
<evidence type="ECO:0000313" key="1">
    <source>
        <dbReference type="EMBL" id="OWA52219.1"/>
    </source>
</evidence>
<dbReference type="Proteomes" id="UP000192578">
    <property type="component" value="Unassembled WGS sequence"/>
</dbReference>
<dbReference type="AlphaFoldDB" id="A0A9X6RLH3"/>